<dbReference type="Gene3D" id="3.40.50.620">
    <property type="entry name" value="HUPs"/>
    <property type="match status" value="1"/>
</dbReference>
<dbReference type="InterPro" id="IPR014729">
    <property type="entry name" value="Rossmann-like_a/b/a_fold"/>
</dbReference>
<dbReference type="RefSeq" id="WP_110486628.1">
    <property type="nucleotide sequence ID" value="NZ_QJVC01000025.1"/>
</dbReference>
<dbReference type="AlphaFoldDB" id="A0A2V5JJE2"/>
<name>A0A2V5JJE2_9MICC</name>
<organism evidence="1 2">
    <name type="scientific">Arthrobacter psychrolactophilus</name>
    <dbReference type="NCBI Taxonomy" id="92442"/>
    <lineage>
        <taxon>Bacteria</taxon>
        <taxon>Bacillati</taxon>
        <taxon>Actinomycetota</taxon>
        <taxon>Actinomycetes</taxon>
        <taxon>Micrococcales</taxon>
        <taxon>Micrococcaceae</taxon>
        <taxon>Arthrobacter</taxon>
    </lineage>
</organism>
<gene>
    <name evidence="1" type="ORF">CVS30_16400</name>
</gene>
<dbReference type="EMBL" id="QJVC01000025">
    <property type="protein sequence ID" value="PYI37296.1"/>
    <property type="molecule type" value="Genomic_DNA"/>
</dbReference>
<protein>
    <submittedName>
        <fullName evidence="1">Uncharacterized protein</fullName>
    </submittedName>
</protein>
<evidence type="ECO:0000313" key="2">
    <source>
        <dbReference type="Proteomes" id="UP000247980"/>
    </source>
</evidence>
<reference evidence="1 2" key="1">
    <citation type="submission" date="2018-05" db="EMBL/GenBank/DDBJ databases">
        <title>Genetic diversity of glacier-inhabiting Cryobacterium bacteria in China and description of Cryobacterium mengkeensis sp. nov. and Arthrobacter glacialis sp. nov.</title>
        <authorList>
            <person name="Liu Q."/>
            <person name="Xin Y.-H."/>
        </authorList>
    </citation>
    <scope>NUCLEOTIDE SEQUENCE [LARGE SCALE GENOMIC DNA]</scope>
    <source>
        <strain evidence="1 2">B7</strain>
    </source>
</reference>
<accession>A0A2V5JJE2</accession>
<dbReference type="OrthoDB" id="9802794at2"/>
<dbReference type="Proteomes" id="UP000247980">
    <property type="component" value="Unassembled WGS sequence"/>
</dbReference>
<sequence>MTERPAKLHSLKPSVLGDSLVIAINSDDSILRLKGSGGPLNSVRRHLSLPAALSCVDYATLVGDETAVELVRGIKPERHATGGDYCPEVLDVAGEVTARGKRVEILGGVPDHFTAALVEQ</sequence>
<keyword evidence="2" id="KW-1185">Reference proteome</keyword>
<comment type="caution">
    <text evidence="1">The sequence shown here is derived from an EMBL/GenBank/DDBJ whole genome shotgun (WGS) entry which is preliminary data.</text>
</comment>
<evidence type="ECO:0000313" key="1">
    <source>
        <dbReference type="EMBL" id="PYI37296.1"/>
    </source>
</evidence>
<proteinExistence type="predicted"/>